<dbReference type="InterPro" id="IPR017946">
    <property type="entry name" value="PLC-like_Pdiesterase_TIM-brl"/>
</dbReference>
<gene>
    <name evidence="2" type="ORF">SAMN05444391_0188</name>
</gene>
<dbReference type="GO" id="GO:0008081">
    <property type="term" value="F:phosphoric diester hydrolase activity"/>
    <property type="evidence" value="ECO:0007669"/>
    <property type="project" value="InterPro"/>
</dbReference>
<sequence>MILDCLSKKPFSVVGHRGSSEGYQENTIAAIEHAIKVGADLVEVDVRSTKDGVLVLSHDKDLKRVFGMDMLLREVDYKQVKEKLPTLEEVLEVVNGRVCMLLEIKEADIVDSLVKLIQKLGVQSWCAIISFDDQTIRMVKELLPDVITGLVYAKPPGRIFDAKKLGCKLVVPHWKIATKKANDKSHQLGLKVIAWTVNDEETALECYQRGVDAIATDFPSMLVKLRESLLQ</sequence>
<dbReference type="Proteomes" id="UP000189810">
    <property type="component" value="Chromosome I"/>
</dbReference>
<dbReference type="CDD" id="cd08556">
    <property type="entry name" value="GDPD"/>
    <property type="match status" value="1"/>
</dbReference>
<dbReference type="OrthoDB" id="384721at2"/>
<dbReference type="GO" id="GO:0006629">
    <property type="term" value="P:lipid metabolic process"/>
    <property type="evidence" value="ECO:0007669"/>
    <property type="project" value="InterPro"/>
</dbReference>
<dbReference type="AlphaFoldDB" id="A0A1M6QDH0"/>
<name>A0A1M6QDH0_9AQUI</name>
<protein>
    <submittedName>
        <fullName evidence="2">Glycerophosphoryl diester phosphodiesterase</fullName>
    </submittedName>
</protein>
<evidence type="ECO:0000259" key="1">
    <source>
        <dbReference type="PROSITE" id="PS51704"/>
    </source>
</evidence>
<feature type="domain" description="GP-PDE" evidence="1">
    <location>
        <begin position="11"/>
        <end position="226"/>
    </location>
</feature>
<keyword evidence="3" id="KW-1185">Reference proteome</keyword>
<organism evidence="2 3">
    <name type="scientific">Thermocrinis minervae</name>
    <dbReference type="NCBI Taxonomy" id="381751"/>
    <lineage>
        <taxon>Bacteria</taxon>
        <taxon>Pseudomonadati</taxon>
        <taxon>Aquificota</taxon>
        <taxon>Aquificia</taxon>
        <taxon>Aquificales</taxon>
        <taxon>Aquificaceae</taxon>
        <taxon>Thermocrinis</taxon>
    </lineage>
</organism>
<dbReference type="PANTHER" id="PTHR46211:SF14">
    <property type="entry name" value="GLYCEROPHOSPHODIESTER PHOSPHODIESTERASE"/>
    <property type="match status" value="1"/>
</dbReference>
<dbReference type="EMBL" id="LT670846">
    <property type="protein sequence ID" value="SHK18127.1"/>
    <property type="molecule type" value="Genomic_DNA"/>
</dbReference>
<proteinExistence type="predicted"/>
<dbReference type="PANTHER" id="PTHR46211">
    <property type="entry name" value="GLYCEROPHOSPHORYL DIESTER PHOSPHODIESTERASE"/>
    <property type="match status" value="1"/>
</dbReference>
<accession>A0A1M6QDH0</accession>
<dbReference type="Pfam" id="PF03009">
    <property type="entry name" value="GDPD"/>
    <property type="match status" value="1"/>
</dbReference>
<dbReference type="Gene3D" id="3.20.20.190">
    <property type="entry name" value="Phosphatidylinositol (PI) phosphodiesterase"/>
    <property type="match status" value="1"/>
</dbReference>
<evidence type="ECO:0000313" key="3">
    <source>
        <dbReference type="Proteomes" id="UP000189810"/>
    </source>
</evidence>
<dbReference type="SUPFAM" id="SSF51695">
    <property type="entry name" value="PLC-like phosphodiesterases"/>
    <property type="match status" value="1"/>
</dbReference>
<dbReference type="PROSITE" id="PS51704">
    <property type="entry name" value="GP_PDE"/>
    <property type="match status" value="1"/>
</dbReference>
<dbReference type="RefSeq" id="WP_079653386.1">
    <property type="nucleotide sequence ID" value="NZ_LT670846.1"/>
</dbReference>
<dbReference type="InterPro" id="IPR030395">
    <property type="entry name" value="GP_PDE_dom"/>
</dbReference>
<reference evidence="2 3" key="1">
    <citation type="submission" date="2016-11" db="EMBL/GenBank/DDBJ databases">
        <authorList>
            <person name="Jaros S."/>
            <person name="Januszkiewicz K."/>
            <person name="Wedrychowicz H."/>
        </authorList>
    </citation>
    <scope>NUCLEOTIDE SEQUENCE [LARGE SCALE GENOMIC DNA]</scope>
    <source>
        <strain evidence="2 3">DSM 19557</strain>
    </source>
</reference>
<evidence type="ECO:0000313" key="2">
    <source>
        <dbReference type="EMBL" id="SHK18127.1"/>
    </source>
</evidence>
<dbReference type="STRING" id="381751.SAMN05444391_0188"/>